<gene>
    <name evidence="1" type="ORF">NFRAN_0364</name>
</gene>
<dbReference type="AlphaFoldDB" id="A0A484I4U9"/>
<sequence>MMTKLFDTNHMNVASILSLSFLASRNELCVILSFGVPRHSCLEEIVCISDLYSHFRN</sequence>
<dbReference type="EMBL" id="LR216287">
    <property type="protein sequence ID" value="VFJ12685.1"/>
    <property type="molecule type" value="Genomic_DNA"/>
</dbReference>
<keyword evidence="2" id="KW-1185">Reference proteome</keyword>
<name>A0A484I4U9_9ARCH</name>
<evidence type="ECO:0000313" key="2">
    <source>
        <dbReference type="Proteomes" id="UP000294299"/>
    </source>
</evidence>
<protein>
    <submittedName>
        <fullName evidence="1">Uncharacterized protein</fullName>
    </submittedName>
</protein>
<accession>A0A484I4U9</accession>
<reference evidence="1 2" key="1">
    <citation type="submission" date="2019-02" db="EMBL/GenBank/DDBJ databases">
        <authorList>
            <person name="Lehtovirta-Morley E L."/>
        </authorList>
    </citation>
    <scope>NUCLEOTIDE SEQUENCE [LARGE SCALE GENOMIC DNA]</scope>
    <source>
        <strain evidence="1">NFRAN1</strain>
    </source>
</reference>
<organism evidence="1 2">
    <name type="scientific">Candidatus Nitrosocosmicus franklandianus</name>
    <dbReference type="NCBI Taxonomy" id="1798806"/>
    <lineage>
        <taxon>Archaea</taxon>
        <taxon>Nitrososphaerota</taxon>
        <taxon>Nitrososphaeria</taxon>
        <taxon>Nitrososphaerales</taxon>
        <taxon>Nitrososphaeraceae</taxon>
        <taxon>Candidatus Nitrosocosmicus</taxon>
    </lineage>
</organism>
<dbReference type="KEGG" id="nfn:NFRAN_0364"/>
<dbReference type="Proteomes" id="UP000294299">
    <property type="component" value="Chromosome NFRAN"/>
</dbReference>
<evidence type="ECO:0000313" key="1">
    <source>
        <dbReference type="EMBL" id="VFJ12685.1"/>
    </source>
</evidence>
<proteinExistence type="predicted"/>